<protein>
    <submittedName>
        <fullName evidence="1">Uncharacterized protein</fullName>
    </submittedName>
</protein>
<dbReference type="STRING" id="28136.SAMN02745202_00542"/>
<proteinExistence type="predicted"/>
<dbReference type="AlphaFoldDB" id="A0A1T4LUA1"/>
<reference evidence="1 2" key="1">
    <citation type="submission" date="2017-02" db="EMBL/GenBank/DDBJ databases">
        <authorList>
            <person name="Peterson S.W."/>
        </authorList>
    </citation>
    <scope>NUCLEOTIDE SEQUENCE [LARGE SCALE GENOMIC DNA]</scope>
    <source>
        <strain evidence="1 2">ATCC 43324</strain>
    </source>
</reference>
<gene>
    <name evidence="1" type="ORF">SAMN02745202_00542</name>
</gene>
<evidence type="ECO:0000313" key="2">
    <source>
        <dbReference type="Proteomes" id="UP000190065"/>
    </source>
</evidence>
<name>A0A1T4LUA1_9BACT</name>
<dbReference type="EMBL" id="FUXK01000004">
    <property type="protein sequence ID" value="SJZ58108.1"/>
    <property type="molecule type" value="Genomic_DNA"/>
</dbReference>
<evidence type="ECO:0000313" key="1">
    <source>
        <dbReference type="EMBL" id="SJZ58108.1"/>
    </source>
</evidence>
<dbReference type="Proteomes" id="UP000190065">
    <property type="component" value="Unassembled WGS sequence"/>
</dbReference>
<organism evidence="1 2">
    <name type="scientific">Segatella oulorum</name>
    <dbReference type="NCBI Taxonomy" id="28136"/>
    <lineage>
        <taxon>Bacteria</taxon>
        <taxon>Pseudomonadati</taxon>
        <taxon>Bacteroidota</taxon>
        <taxon>Bacteroidia</taxon>
        <taxon>Bacteroidales</taxon>
        <taxon>Prevotellaceae</taxon>
        <taxon>Segatella</taxon>
    </lineage>
</organism>
<sequence length="58" mass="6566">MHWQGTALHGLCSLECLSMVHCLNRYQHCLNALFISFLCFLLGHSCWDSVSISVLVVK</sequence>
<accession>A0A1T4LUA1</accession>